<sequence>MSVLTLDEKSQRDRIRFGNCMLGDLYNAFLYGRDPFENSYCRNIDIYLLPPQTVKKHFMGMYEDQMGFYKRAYLGYKNEDGAEIKGFNDKEKRRF</sequence>
<name>A0A2H9TAR3_9ZZZZ</name>
<organism evidence="1">
    <name type="scientific">invertebrate metagenome</name>
    <dbReference type="NCBI Taxonomy" id="1711999"/>
    <lineage>
        <taxon>unclassified sequences</taxon>
        <taxon>metagenomes</taxon>
        <taxon>organismal metagenomes</taxon>
    </lineage>
</organism>
<protein>
    <submittedName>
        <fullName evidence="1">Uncharacterized protein</fullName>
    </submittedName>
</protein>
<reference evidence="1" key="1">
    <citation type="journal article" date="2017" name="Appl. Environ. Microbiol.">
        <title>Molecular characterization of an Endozoicomonas-like organism causing infection in king scallop Pecten maximus L.</title>
        <authorList>
            <person name="Cano I."/>
            <person name="van Aerle R."/>
            <person name="Ross S."/>
            <person name="Verner-Jeffreys D.W."/>
            <person name="Paley R.K."/>
            <person name="Rimmer G."/>
            <person name="Ryder D."/>
            <person name="Hooper P."/>
            <person name="Stone D."/>
            <person name="Feist S.W."/>
        </authorList>
    </citation>
    <scope>NUCLEOTIDE SEQUENCE</scope>
</reference>
<comment type="caution">
    <text evidence="1">The sequence shown here is derived from an EMBL/GenBank/DDBJ whole genome shotgun (WGS) entry which is preliminary data.</text>
</comment>
<dbReference type="AlphaFoldDB" id="A0A2H9TAR3"/>
<gene>
    <name evidence="1" type="ORF">CI610_00821</name>
</gene>
<accession>A0A2H9TAR3</accession>
<dbReference type="EMBL" id="NSIT01000027">
    <property type="protein sequence ID" value="PJE80208.1"/>
    <property type="molecule type" value="Genomic_DNA"/>
</dbReference>
<evidence type="ECO:0000313" key="1">
    <source>
        <dbReference type="EMBL" id="PJE80208.1"/>
    </source>
</evidence>
<proteinExistence type="predicted"/>